<dbReference type="VEuPathDB" id="CryptoDB:Vbra_14833"/>
<dbReference type="InterPro" id="IPR036249">
    <property type="entry name" value="Thioredoxin-like_sf"/>
</dbReference>
<keyword evidence="1" id="KW-0472">Membrane</keyword>
<evidence type="ECO:0000313" key="5">
    <source>
        <dbReference type="Proteomes" id="UP000041254"/>
    </source>
</evidence>
<evidence type="ECO:0000256" key="1">
    <source>
        <dbReference type="SAM" id="Phobius"/>
    </source>
</evidence>
<feature type="domain" description="Thioredoxin" evidence="3">
    <location>
        <begin position="19"/>
        <end position="137"/>
    </location>
</feature>
<dbReference type="Proteomes" id="UP000041254">
    <property type="component" value="Unassembled WGS sequence"/>
</dbReference>
<dbReference type="PROSITE" id="PS51352">
    <property type="entry name" value="THIOREDOXIN_2"/>
    <property type="match status" value="1"/>
</dbReference>
<dbReference type="PRINTS" id="PR00421">
    <property type="entry name" value="THIOREDOXIN"/>
</dbReference>
<dbReference type="OrthoDB" id="72053at2759"/>
<protein>
    <recommendedName>
        <fullName evidence="3">Thioredoxin domain-containing protein</fullName>
    </recommendedName>
</protein>
<dbReference type="PANTHER" id="PTHR45815:SF3">
    <property type="entry name" value="PROTEIN DISULFIDE-ISOMERASE A6"/>
    <property type="match status" value="1"/>
</dbReference>
<dbReference type="EMBL" id="CDMY01000396">
    <property type="protein sequence ID" value="CEM09881.1"/>
    <property type="molecule type" value="Genomic_DNA"/>
</dbReference>
<feature type="transmembrane region" description="Helical" evidence="1">
    <location>
        <begin position="174"/>
        <end position="197"/>
    </location>
</feature>
<gene>
    <name evidence="4" type="ORF">Vbra_14833</name>
</gene>
<dbReference type="OMA" id="KAISKTW"/>
<keyword evidence="2" id="KW-0732">Signal</keyword>
<dbReference type="SUPFAM" id="SSF52833">
    <property type="entry name" value="Thioredoxin-like"/>
    <property type="match status" value="1"/>
</dbReference>
<reference evidence="4 5" key="1">
    <citation type="submission" date="2014-11" db="EMBL/GenBank/DDBJ databases">
        <authorList>
            <person name="Zhu J."/>
            <person name="Qi W."/>
            <person name="Song R."/>
        </authorList>
    </citation>
    <scope>NUCLEOTIDE SEQUENCE [LARGE SCALE GENOMIC DNA]</scope>
</reference>
<keyword evidence="5" id="KW-1185">Reference proteome</keyword>
<feature type="signal peptide" evidence="2">
    <location>
        <begin position="1"/>
        <end position="22"/>
    </location>
</feature>
<dbReference type="GO" id="GO:0034976">
    <property type="term" value="P:response to endoplasmic reticulum stress"/>
    <property type="evidence" value="ECO:0007669"/>
    <property type="project" value="TreeGrafter"/>
</dbReference>
<dbReference type="PROSITE" id="PS00194">
    <property type="entry name" value="THIOREDOXIN_1"/>
    <property type="match status" value="1"/>
</dbReference>
<evidence type="ECO:0000313" key="4">
    <source>
        <dbReference type="EMBL" id="CEM09881.1"/>
    </source>
</evidence>
<dbReference type="STRING" id="1169540.A0A0G4FAB9"/>
<dbReference type="GO" id="GO:0015035">
    <property type="term" value="F:protein-disulfide reductase activity"/>
    <property type="evidence" value="ECO:0007669"/>
    <property type="project" value="TreeGrafter"/>
</dbReference>
<dbReference type="Gene3D" id="3.40.30.10">
    <property type="entry name" value="Glutaredoxin"/>
    <property type="match status" value="1"/>
</dbReference>
<dbReference type="AlphaFoldDB" id="A0A0G4FAB9"/>
<sequence length="215" mass="23540">MILRCTAASFLLLLGTADVATGDSTAKSAVRVLTDANFEHDTQASSGATTGDWFIEFYANWCGHCQRLQPTWEELAANLKGRVVVAKVDCDANTSTRSRFNIQGFPTLLLLRQGRMYEYKGARDLAALEAFATGGYKKTPGKPVPPPESLLDQLKKEAMLLLDMSMRFAKEHPVHVGVAVGVSVMLGTVFSLLMMVLTRRKRTGGEVAPEEKKTE</sequence>
<evidence type="ECO:0000256" key="2">
    <source>
        <dbReference type="SAM" id="SignalP"/>
    </source>
</evidence>
<evidence type="ECO:0000259" key="3">
    <source>
        <dbReference type="PROSITE" id="PS51352"/>
    </source>
</evidence>
<keyword evidence="1" id="KW-1133">Transmembrane helix</keyword>
<dbReference type="PANTHER" id="PTHR45815">
    <property type="entry name" value="PROTEIN DISULFIDE-ISOMERASE A6"/>
    <property type="match status" value="1"/>
</dbReference>
<organism evidence="4 5">
    <name type="scientific">Vitrella brassicaformis (strain CCMP3155)</name>
    <dbReference type="NCBI Taxonomy" id="1169540"/>
    <lineage>
        <taxon>Eukaryota</taxon>
        <taxon>Sar</taxon>
        <taxon>Alveolata</taxon>
        <taxon>Colpodellida</taxon>
        <taxon>Vitrellaceae</taxon>
        <taxon>Vitrella</taxon>
    </lineage>
</organism>
<dbReference type="CDD" id="cd02961">
    <property type="entry name" value="PDI_a_family"/>
    <property type="match status" value="1"/>
</dbReference>
<dbReference type="InterPro" id="IPR013766">
    <property type="entry name" value="Thioredoxin_domain"/>
</dbReference>
<name>A0A0G4FAB9_VITBC</name>
<dbReference type="Pfam" id="PF00085">
    <property type="entry name" value="Thioredoxin"/>
    <property type="match status" value="1"/>
</dbReference>
<feature type="chain" id="PRO_5005188794" description="Thioredoxin domain-containing protein" evidence="2">
    <location>
        <begin position="23"/>
        <end position="215"/>
    </location>
</feature>
<accession>A0A0G4FAB9</accession>
<keyword evidence="1" id="KW-0812">Transmembrane</keyword>
<proteinExistence type="predicted"/>
<dbReference type="InterPro" id="IPR017937">
    <property type="entry name" value="Thioredoxin_CS"/>
</dbReference>
<dbReference type="FunCoup" id="A0A0G4FAB9">
    <property type="interactions" value="66"/>
</dbReference>
<dbReference type="PhylomeDB" id="A0A0G4FAB9"/>
<dbReference type="GO" id="GO:0005788">
    <property type="term" value="C:endoplasmic reticulum lumen"/>
    <property type="evidence" value="ECO:0007669"/>
    <property type="project" value="TreeGrafter"/>
</dbReference>
<dbReference type="InParanoid" id="A0A0G4FAB9"/>